<dbReference type="EMBL" id="LN871598">
    <property type="protein sequence ID" value="SJK86685.1"/>
    <property type="molecule type" value="Genomic_DNA"/>
</dbReference>
<reference evidence="1 2" key="2">
    <citation type="journal article" date="2013" name="PLoS ONE">
        <title>Whole genome mapping and re-organization of the nuclear and mitochondrial genomes of Babesia microti isolates.</title>
        <authorList>
            <person name="Cornillot E."/>
            <person name="Dassouli A."/>
            <person name="Garg A."/>
            <person name="Pachikara N."/>
            <person name="Randazzo S."/>
            <person name="Depoix D."/>
            <person name="Carcy B."/>
            <person name="Delbecq S."/>
            <person name="Frutos R."/>
            <person name="Silva J.C."/>
            <person name="Sutton R."/>
            <person name="Krause P.J."/>
            <person name="Mamoun C.B."/>
        </authorList>
    </citation>
    <scope>NUCLEOTIDE SEQUENCE [LARGE SCALE GENOMIC DNA]</scope>
    <source>
        <strain evidence="1 2">RI</strain>
    </source>
</reference>
<protein>
    <recommendedName>
        <fullName evidence="3">RAP domain-containing protein</fullName>
    </recommendedName>
</protein>
<keyword evidence="2" id="KW-1185">Reference proteome</keyword>
<dbReference type="KEGG" id="bmic:BMR1_03g04497"/>
<organism evidence="1 2">
    <name type="scientific">Babesia microti (strain RI)</name>
    <dbReference type="NCBI Taxonomy" id="1133968"/>
    <lineage>
        <taxon>Eukaryota</taxon>
        <taxon>Sar</taxon>
        <taxon>Alveolata</taxon>
        <taxon>Apicomplexa</taxon>
        <taxon>Aconoidasida</taxon>
        <taxon>Piroplasmida</taxon>
        <taxon>Babesiidae</taxon>
        <taxon>Babesia</taxon>
    </lineage>
</organism>
<proteinExistence type="predicted"/>
<reference evidence="1 2" key="1">
    <citation type="journal article" date="2012" name="Nucleic Acids Res.">
        <title>Sequencing of the smallest Apicomplexan genome from the human pathogen Babesia microti.</title>
        <authorList>
            <person name="Cornillot E."/>
            <person name="Hadj-Kaddour K."/>
            <person name="Dassouli A."/>
            <person name="Noel B."/>
            <person name="Ranwez V."/>
            <person name="Vacherie B."/>
            <person name="Augagneur Y."/>
            <person name="Bres V."/>
            <person name="Duclos A."/>
            <person name="Randazzo S."/>
            <person name="Carcy B."/>
            <person name="Debierre-Grockiego F."/>
            <person name="Delbecq S."/>
            <person name="Moubri-Menage K."/>
            <person name="Shams-Eldin H."/>
            <person name="Usmani-Brown S."/>
            <person name="Bringaud F."/>
            <person name="Wincker P."/>
            <person name="Vivares C.P."/>
            <person name="Schwarz R.T."/>
            <person name="Schetters T.P."/>
            <person name="Krause P.J."/>
            <person name="Gorenflot A."/>
            <person name="Berry V."/>
            <person name="Barbe V."/>
            <person name="Ben Mamoun C."/>
        </authorList>
    </citation>
    <scope>NUCLEOTIDE SEQUENCE [LARGE SCALE GENOMIC DNA]</scope>
    <source>
        <strain evidence="1 2">RI</strain>
    </source>
</reference>
<name>A0A1R4ACK0_BABMR</name>
<accession>A0A1R4ACK0</accession>
<dbReference type="AlphaFoldDB" id="A0A1R4ACK0"/>
<dbReference type="RefSeq" id="XP_021338812.1">
    <property type="nucleotide sequence ID" value="XM_021482276.1"/>
</dbReference>
<evidence type="ECO:0000313" key="2">
    <source>
        <dbReference type="Proteomes" id="UP000002899"/>
    </source>
</evidence>
<reference evidence="1 2" key="3">
    <citation type="journal article" date="2016" name="Sci. Rep.">
        <title>Genome-wide diversity and gene expression profiling of Babesia microti isolates identify polymorphic genes that mediate host-pathogen interactions.</title>
        <authorList>
            <person name="Silva J.C."/>
            <person name="Cornillot E."/>
            <person name="McCracken C."/>
            <person name="Usmani-Brown S."/>
            <person name="Dwivedi A."/>
            <person name="Ifeonu O.O."/>
            <person name="Crabtree J."/>
            <person name="Gotia H.T."/>
            <person name="Virji A.Z."/>
            <person name="Reynes C."/>
            <person name="Colinge J."/>
            <person name="Kumar V."/>
            <person name="Lawres L."/>
            <person name="Pazzi J.E."/>
            <person name="Pablo J.V."/>
            <person name="Hung C."/>
            <person name="Brancato J."/>
            <person name="Kumari P."/>
            <person name="Orvis J."/>
            <person name="Tretina K."/>
            <person name="Chibucos M."/>
            <person name="Ott S."/>
            <person name="Sadzewicz L."/>
            <person name="Sengamalay N."/>
            <person name="Shetty A.C."/>
            <person name="Su Q."/>
            <person name="Tallon L."/>
            <person name="Fraser C.M."/>
            <person name="Frutos R."/>
            <person name="Molina D.M."/>
            <person name="Krause P.J."/>
            <person name="Ben Mamoun C."/>
        </authorList>
    </citation>
    <scope>NUCLEOTIDE SEQUENCE [LARGE SCALE GENOMIC DNA]</scope>
    <source>
        <strain evidence="1 2">RI</strain>
    </source>
</reference>
<evidence type="ECO:0000313" key="1">
    <source>
        <dbReference type="EMBL" id="SJK86685.1"/>
    </source>
</evidence>
<dbReference type="GeneID" id="33043736"/>
<sequence length="673" mass="76832">MEPLTLLQGLKQLDFRSKSTKHLWIAYKKRLKEVAPTIDFNQLSMLILNIPLFVDRNFVLLESLMGNLINKSFTGQFDSHKSLINLLKHLRSIGYTNSSFVEYVTVYFDQLALSKLNIHMLADLCNSMENCTQEFTSKLSNTFHFLLKSIDLDISAYSSIESAAKCLIGLSKLSNGLDRELSNIGKQLLSRLQPFSEPLTPLLLLNSIIRDETFDVELYDQYINDALAKINYENVSKEIVSNLLQLSSKIRTLPNIFFINDVITNSLNSNLIIYNGVDTIELLHLCIKMENCEIAIRIIDNMKIGKLSYNECLALLDCFYHLKNKFNIDIVKAGYVMDQINYQLCYKPEVPLLKKLKLGYVEQQTISPISGEVITQFCYIASIAAEFDESFDAAQHMVISIVNSIKSQYLWSKLTPIDIHNLLSSISKLKIRQVDTLDTIATLLDGINIDHALNVKITKSFAELGYPWVEYSNVFSRGRKYLIAKFASSNNSHLFIHNTSSKGASIIRNDDCLKANFLYGFATRSNVIPFRISKLVNRNLWNVPFNWHHLFNGSNCDTHKVALDKLENMISDNGYKVFKRNVKWKGLFNVDILAIKCNISKPGKPSKSFTKNFVAINLLMPGDFYTDGSVVSRKRLQLHLLALDIDTLNVHYEEVLRYRQNIATQSNEVERPN</sequence>
<dbReference type="VEuPathDB" id="PiroplasmaDB:BMR1_03g04497"/>
<evidence type="ECO:0008006" key="3">
    <source>
        <dbReference type="Google" id="ProtNLM"/>
    </source>
</evidence>
<dbReference type="Proteomes" id="UP000002899">
    <property type="component" value="Chromosome III"/>
</dbReference>